<evidence type="ECO:0000256" key="1">
    <source>
        <dbReference type="ARBA" id="ARBA00022723"/>
    </source>
</evidence>
<reference evidence="8 9" key="1">
    <citation type="journal article" date="2011" name="PLoS Pathog.">
        <title>Endophytic Life Strategies Decoded by Genome and Transcriptome Analyses of the Mutualistic Root Symbiont Piriformospora indica.</title>
        <authorList>
            <person name="Zuccaro A."/>
            <person name="Lahrmann U."/>
            <person name="Guldener U."/>
            <person name="Langen G."/>
            <person name="Pfiffi S."/>
            <person name="Biedenkopf D."/>
            <person name="Wong P."/>
            <person name="Samans B."/>
            <person name="Grimm C."/>
            <person name="Basiewicz M."/>
            <person name="Murat C."/>
            <person name="Martin F."/>
            <person name="Kogel K.H."/>
        </authorList>
    </citation>
    <scope>NUCLEOTIDE SEQUENCE [LARGE SCALE GENOMIC DNA]</scope>
    <source>
        <strain evidence="8 9">DSM 11827</strain>
    </source>
</reference>
<dbReference type="EMBL" id="CAFZ01000280">
    <property type="protein sequence ID" value="CCA74111.1"/>
    <property type="molecule type" value="Genomic_DNA"/>
</dbReference>
<feature type="zinc finger region" description="C3H1-type" evidence="5">
    <location>
        <begin position="421"/>
        <end position="449"/>
    </location>
</feature>
<feature type="region of interest" description="Disordered" evidence="6">
    <location>
        <begin position="314"/>
        <end position="344"/>
    </location>
</feature>
<evidence type="ECO:0000256" key="6">
    <source>
        <dbReference type="SAM" id="MobiDB-lite"/>
    </source>
</evidence>
<proteinExistence type="predicted"/>
<feature type="compositionally biased region" description="Polar residues" evidence="6">
    <location>
        <begin position="135"/>
        <end position="155"/>
    </location>
</feature>
<comment type="caution">
    <text evidence="8">The sequence shown here is derived from an EMBL/GenBank/DDBJ whole genome shotgun (WGS) entry which is preliminary data.</text>
</comment>
<organism evidence="8 9">
    <name type="scientific">Serendipita indica (strain DSM 11827)</name>
    <name type="common">Root endophyte fungus</name>
    <name type="synonym">Piriformospora indica</name>
    <dbReference type="NCBI Taxonomy" id="1109443"/>
    <lineage>
        <taxon>Eukaryota</taxon>
        <taxon>Fungi</taxon>
        <taxon>Dikarya</taxon>
        <taxon>Basidiomycota</taxon>
        <taxon>Agaricomycotina</taxon>
        <taxon>Agaricomycetes</taxon>
        <taxon>Sebacinales</taxon>
        <taxon>Serendipitaceae</taxon>
        <taxon>Serendipita</taxon>
    </lineage>
</organism>
<dbReference type="SMART" id="SM00356">
    <property type="entry name" value="ZnF_C3H1"/>
    <property type="match status" value="2"/>
</dbReference>
<dbReference type="InParanoid" id="G4TS18"/>
<dbReference type="FunFam" id="4.10.1000.10:FF:000002">
    <property type="entry name" value="Zinc finger protein 36, C3H1 type-like 1"/>
    <property type="match status" value="1"/>
</dbReference>
<feature type="domain" description="C3H1-type" evidence="7">
    <location>
        <begin position="421"/>
        <end position="449"/>
    </location>
</feature>
<dbReference type="InterPro" id="IPR000571">
    <property type="entry name" value="Znf_CCCH"/>
</dbReference>
<evidence type="ECO:0000256" key="3">
    <source>
        <dbReference type="ARBA" id="ARBA00022771"/>
    </source>
</evidence>
<feature type="compositionally biased region" description="Basic and acidic residues" evidence="6">
    <location>
        <begin position="480"/>
        <end position="489"/>
    </location>
</feature>
<evidence type="ECO:0000259" key="7">
    <source>
        <dbReference type="PROSITE" id="PS50103"/>
    </source>
</evidence>
<feature type="region of interest" description="Disordered" evidence="6">
    <location>
        <begin position="449"/>
        <end position="547"/>
    </location>
</feature>
<dbReference type="Proteomes" id="UP000007148">
    <property type="component" value="Unassembled WGS sequence"/>
</dbReference>
<sequence>MSLMDFPHHAHPHHGHGHHAPRRHNTTALDTQNIDIHPSHMRVNSLSSKGSLSDYPILRTPQDPVQPDSEAMIKHQDESSGANAWKPSMGIVQEQLTSSPVDEVFSGRSTPGKPTQMHINTSFTQRSRPGAYSAHPNQKSMGANTTPLPAPQSATAAFPPMQLPSITGSSATLNGTSSTTNQSRQPPSVSHAEVKLPDTPPQRPGQSQSHRRTQSAPMLSLSPLTANAPQEAPIPPPATNYASGAGSLGRSSYPPADLNPLQPTSYPQINPMTQAAPFTPFPAMNGFQTTLPGVAQTVSPLMWPGFFAPPTAPGNFYSPRPPQLASPAPSMYNQPTQPPQPAPTTQWKINPNSQPQMPLSHLINQAQGMILGGPSAHNRKIGLYKTEICRNWEEKQSCRYGVKCQFAHGPSDIRTVPRHPKYKTEICRTFWVTGNCPYGKRCCFIHPTSTSTSQGPGSVPNAPLSGPAGTSNGVSGPAPSKDDTDRETQHAISLLARLDLKRGSPEGLNSRRTPDSNASDANGFVYPGLNGHSNGIDGERSGSGARV</sequence>
<dbReference type="PANTHER" id="PTHR12547:SF18">
    <property type="entry name" value="PROTEIN TIS11"/>
    <property type="match status" value="1"/>
</dbReference>
<gene>
    <name evidence="8" type="ORF">PIIN_08065</name>
</gene>
<keyword evidence="2" id="KW-0677">Repeat</keyword>
<dbReference type="PROSITE" id="PS50103">
    <property type="entry name" value="ZF_C3H1"/>
    <property type="match status" value="2"/>
</dbReference>
<feature type="compositionally biased region" description="Polar residues" evidence="6">
    <location>
        <begin position="164"/>
        <end position="188"/>
    </location>
</feature>
<feature type="zinc finger region" description="C3H1-type" evidence="5">
    <location>
        <begin position="383"/>
        <end position="411"/>
    </location>
</feature>
<keyword evidence="1 5" id="KW-0479">Metal-binding</keyword>
<name>G4TS18_SERID</name>
<dbReference type="GO" id="GO:0008270">
    <property type="term" value="F:zinc ion binding"/>
    <property type="evidence" value="ECO:0007669"/>
    <property type="project" value="UniProtKB-KW"/>
</dbReference>
<evidence type="ECO:0000313" key="9">
    <source>
        <dbReference type="Proteomes" id="UP000007148"/>
    </source>
</evidence>
<feature type="region of interest" description="Disordered" evidence="6">
    <location>
        <begin position="43"/>
        <end position="84"/>
    </location>
</feature>
<dbReference type="FunFam" id="4.10.1000.10:FF:000001">
    <property type="entry name" value="zinc finger CCCH domain-containing protein 15-like"/>
    <property type="match status" value="1"/>
</dbReference>
<dbReference type="HOGENOM" id="CLU_497916_0_0_1"/>
<dbReference type="AlphaFoldDB" id="G4TS18"/>
<evidence type="ECO:0000256" key="4">
    <source>
        <dbReference type="ARBA" id="ARBA00022833"/>
    </source>
</evidence>
<dbReference type="SUPFAM" id="SSF90229">
    <property type="entry name" value="CCCH zinc finger"/>
    <property type="match status" value="2"/>
</dbReference>
<dbReference type="Pfam" id="PF00642">
    <property type="entry name" value="zf-CCCH"/>
    <property type="match status" value="2"/>
</dbReference>
<dbReference type="OrthoDB" id="410307at2759"/>
<feature type="region of interest" description="Disordered" evidence="6">
    <location>
        <begin position="1"/>
        <end position="24"/>
    </location>
</feature>
<feature type="domain" description="C3H1-type" evidence="7">
    <location>
        <begin position="383"/>
        <end position="411"/>
    </location>
</feature>
<dbReference type="Gene3D" id="4.10.1000.10">
    <property type="entry name" value="Zinc finger, CCCH-type"/>
    <property type="match status" value="2"/>
</dbReference>
<keyword evidence="9" id="KW-1185">Reference proteome</keyword>
<feature type="compositionally biased region" description="Polar residues" evidence="6">
    <location>
        <begin position="204"/>
        <end position="228"/>
    </location>
</feature>
<dbReference type="PANTHER" id="PTHR12547">
    <property type="entry name" value="CCCH ZINC FINGER/TIS11-RELATED"/>
    <property type="match status" value="1"/>
</dbReference>
<protein>
    <recommendedName>
        <fullName evidence="7">C3H1-type domain-containing protein</fullName>
    </recommendedName>
</protein>
<keyword evidence="3 5" id="KW-0863">Zinc-finger</keyword>
<feature type="compositionally biased region" description="Polar residues" evidence="6">
    <location>
        <begin position="107"/>
        <end position="127"/>
    </location>
</feature>
<dbReference type="InterPro" id="IPR045877">
    <property type="entry name" value="ZFP36-like"/>
</dbReference>
<dbReference type="STRING" id="1109443.G4TS18"/>
<accession>G4TS18</accession>
<dbReference type="eggNOG" id="KOG1677">
    <property type="taxonomic scope" value="Eukaryota"/>
</dbReference>
<dbReference type="GO" id="GO:0003729">
    <property type="term" value="F:mRNA binding"/>
    <property type="evidence" value="ECO:0007669"/>
    <property type="project" value="InterPro"/>
</dbReference>
<dbReference type="InterPro" id="IPR036855">
    <property type="entry name" value="Znf_CCCH_sf"/>
</dbReference>
<feature type="compositionally biased region" description="Basic residues" evidence="6">
    <location>
        <begin position="9"/>
        <end position="24"/>
    </location>
</feature>
<keyword evidence="4 5" id="KW-0862">Zinc</keyword>
<evidence type="ECO:0000256" key="5">
    <source>
        <dbReference type="PROSITE-ProRule" id="PRU00723"/>
    </source>
</evidence>
<feature type="region of interest" description="Disordered" evidence="6">
    <location>
        <begin position="97"/>
        <end position="255"/>
    </location>
</feature>
<evidence type="ECO:0000313" key="8">
    <source>
        <dbReference type="EMBL" id="CCA74111.1"/>
    </source>
</evidence>
<evidence type="ECO:0000256" key="2">
    <source>
        <dbReference type="ARBA" id="ARBA00022737"/>
    </source>
</evidence>